<name>A0A2G5ICU2_CERBT</name>
<accession>A0A2G5ICU2</accession>
<dbReference type="OrthoDB" id="3650571at2759"/>
<dbReference type="InterPro" id="IPR032675">
    <property type="entry name" value="LRR_dom_sf"/>
</dbReference>
<comment type="caution">
    <text evidence="1">The sequence shown here is derived from an EMBL/GenBank/DDBJ whole genome shotgun (WGS) entry which is preliminary data.</text>
</comment>
<organism evidence="1 2">
    <name type="scientific">Cercospora beticola</name>
    <name type="common">Sugarbeet leaf spot fungus</name>
    <dbReference type="NCBI Taxonomy" id="122368"/>
    <lineage>
        <taxon>Eukaryota</taxon>
        <taxon>Fungi</taxon>
        <taxon>Dikarya</taxon>
        <taxon>Ascomycota</taxon>
        <taxon>Pezizomycotina</taxon>
        <taxon>Dothideomycetes</taxon>
        <taxon>Dothideomycetidae</taxon>
        <taxon>Mycosphaerellales</taxon>
        <taxon>Mycosphaerellaceae</taxon>
        <taxon>Cercospora</taxon>
    </lineage>
</organism>
<protein>
    <submittedName>
        <fullName evidence="1">Uncharacterized protein</fullName>
    </submittedName>
</protein>
<evidence type="ECO:0000313" key="1">
    <source>
        <dbReference type="EMBL" id="PIB02657.1"/>
    </source>
</evidence>
<gene>
    <name evidence="1" type="ORF">CB0940_01817</name>
</gene>
<dbReference type="EMBL" id="LKMD01000100">
    <property type="protein sequence ID" value="PIB02657.1"/>
    <property type="molecule type" value="Genomic_DNA"/>
</dbReference>
<dbReference type="Gene3D" id="3.80.10.10">
    <property type="entry name" value="Ribonuclease Inhibitor"/>
    <property type="match status" value="1"/>
</dbReference>
<dbReference type="SUPFAM" id="SSF52047">
    <property type="entry name" value="RNI-like"/>
    <property type="match status" value="1"/>
</dbReference>
<reference evidence="1 2" key="1">
    <citation type="submission" date="2015-10" db="EMBL/GenBank/DDBJ databases">
        <title>The cercosporin biosynthetic gene cluster was horizontally transferred to several fungal lineages and shown to be expanded in Cercospora beticola based on microsynteny with recipient genomes.</title>
        <authorList>
            <person name="De Jonge R."/>
            <person name="Ebert M.K."/>
            <person name="Suttle J.C."/>
            <person name="Jurick Ii W.M."/>
            <person name="Secor G.A."/>
            <person name="Thomma B.P."/>
            <person name="Van De Peer Y."/>
            <person name="Bolton M.D."/>
        </authorList>
    </citation>
    <scope>NUCLEOTIDE SEQUENCE [LARGE SCALE GENOMIC DNA]</scope>
    <source>
        <strain evidence="1 2">09-40</strain>
    </source>
</reference>
<sequence length="543" mass="60724">MTLLFGQWLGDCSSFTSSSLAATILKHPTFFELQSTLQDYFDTIPSQAARRNPLVSLQAFANMSTAPAAASTGQTAAPPGPSTDLTSLPIELLQEIAKHTGSAILSLRAACHDIHDKVDDVFARGYFSTRVHLTTRHSLEALAEIVKVSRFRKVLKEVEFEIVSSWRIERNFYEFPLEPEMKILAELEVGKFVYQNWTTQELDSINIEKSLAGIFLDLAQHKVVPVVTITLPMNQRHFTGFGSRWLVRNMFPGSDGCPEKDVYVFKHCTHIIYERGRRLHEQKQAIAAVLETATASQLDLKSLILDGGAEFRNTDPTGTGPLCDSPGVTQVFSKLRALTVDLSIVIAGDLLEILKSCQRLEEINMVLLGDLFLDNEVLQHVANALPAATTLKNVTIAHATFVSARDIIDFLRKHEKVLQKLVLSSISIEGRGEWQVLFAGLSNFPQLAEIDIYMAMGNKVYWRPEEIMEHQEVRGSCINRAILCDRKNKLAAANYRICGKDAVKQELEELASTSTVFERCWEKPRADGSPEFVFDPLEEVLIE</sequence>
<proteinExistence type="predicted"/>
<dbReference type="AlphaFoldDB" id="A0A2G5ICU2"/>
<dbReference type="Proteomes" id="UP000230605">
    <property type="component" value="Chromosome 1"/>
</dbReference>
<evidence type="ECO:0000313" key="2">
    <source>
        <dbReference type="Proteomes" id="UP000230605"/>
    </source>
</evidence>